<sequence>MADLDLSRVHPLFARQIECLQNADIAGLVETYHPEAVVVRFQGVLNGIDEIRETFGRYMDIAAKYEELLEYTHTEDTIFVRAHMSVRGERELGFGAYVLRDGLIWRQVAGIEGGMRNWFAESAQAAESTETAGSAP</sequence>
<comment type="caution">
    <text evidence="2">The sequence shown here is derived from an EMBL/GenBank/DDBJ whole genome shotgun (WGS) entry which is preliminary data.</text>
</comment>
<dbReference type="SUPFAM" id="SSF54427">
    <property type="entry name" value="NTF2-like"/>
    <property type="match status" value="1"/>
</dbReference>
<dbReference type="Proteomes" id="UP001225605">
    <property type="component" value="Unassembled WGS sequence"/>
</dbReference>
<keyword evidence="3" id="KW-1185">Reference proteome</keyword>
<evidence type="ECO:0000259" key="1">
    <source>
        <dbReference type="Pfam" id="PF12680"/>
    </source>
</evidence>
<dbReference type="Gene3D" id="3.10.450.50">
    <property type="match status" value="1"/>
</dbReference>
<proteinExistence type="predicted"/>
<feature type="domain" description="SnoaL-like" evidence="1">
    <location>
        <begin position="15"/>
        <end position="106"/>
    </location>
</feature>
<dbReference type="RefSeq" id="WP_306744719.1">
    <property type="nucleotide sequence ID" value="NZ_NSDM01000002.1"/>
</dbReference>
<dbReference type="InterPro" id="IPR037401">
    <property type="entry name" value="SnoaL-like"/>
</dbReference>
<dbReference type="EMBL" id="NSDM01000002">
    <property type="protein sequence ID" value="MDQ2583609.1"/>
    <property type="molecule type" value="Genomic_DNA"/>
</dbReference>
<evidence type="ECO:0000313" key="3">
    <source>
        <dbReference type="Proteomes" id="UP001225605"/>
    </source>
</evidence>
<protein>
    <recommendedName>
        <fullName evidence="1">SnoaL-like domain-containing protein</fullName>
    </recommendedName>
</protein>
<accession>A0ABU0WZ59</accession>
<organism evidence="2 3">
    <name type="scientific">Saccharothrix yanglingensis</name>
    <dbReference type="NCBI Taxonomy" id="659496"/>
    <lineage>
        <taxon>Bacteria</taxon>
        <taxon>Bacillati</taxon>
        <taxon>Actinomycetota</taxon>
        <taxon>Actinomycetes</taxon>
        <taxon>Pseudonocardiales</taxon>
        <taxon>Pseudonocardiaceae</taxon>
        <taxon>Saccharothrix</taxon>
    </lineage>
</organism>
<gene>
    <name evidence="2" type="ORF">CKY47_06345</name>
</gene>
<reference evidence="2 3" key="1">
    <citation type="submission" date="2017-06" db="EMBL/GenBank/DDBJ databases">
        <title>Cultured bacterium strain Saccharothrix yanglingensis Hhs.015.</title>
        <authorList>
            <person name="Xia Y."/>
        </authorList>
    </citation>
    <scope>NUCLEOTIDE SEQUENCE [LARGE SCALE GENOMIC DNA]</scope>
    <source>
        <strain evidence="2 3">Hhs.015</strain>
    </source>
</reference>
<dbReference type="Pfam" id="PF12680">
    <property type="entry name" value="SnoaL_2"/>
    <property type="match status" value="1"/>
</dbReference>
<name>A0ABU0WZ59_9PSEU</name>
<evidence type="ECO:0000313" key="2">
    <source>
        <dbReference type="EMBL" id="MDQ2583609.1"/>
    </source>
</evidence>
<dbReference type="InterPro" id="IPR032710">
    <property type="entry name" value="NTF2-like_dom_sf"/>
</dbReference>